<feature type="region of interest" description="Disordered" evidence="5">
    <location>
        <begin position="1"/>
        <end position="76"/>
    </location>
</feature>
<feature type="repeat" description="PPR" evidence="4">
    <location>
        <begin position="373"/>
        <end position="407"/>
    </location>
</feature>
<dbReference type="Proteomes" id="UP000233837">
    <property type="component" value="Unassembled WGS sequence"/>
</dbReference>
<feature type="repeat" description="PPR" evidence="4">
    <location>
        <begin position="547"/>
        <end position="581"/>
    </location>
</feature>
<dbReference type="PANTHER" id="PTHR47939:SF5">
    <property type="entry name" value="PENTACOTRIPEPTIDE-REPEAT REGION OF PRORP DOMAIN-CONTAINING PROTEIN"/>
    <property type="match status" value="1"/>
</dbReference>
<feature type="compositionally biased region" description="Polar residues" evidence="5">
    <location>
        <begin position="1"/>
        <end position="10"/>
    </location>
</feature>
<dbReference type="Gene3D" id="1.25.40.10">
    <property type="entry name" value="Tetratricopeptide repeat domain"/>
    <property type="match status" value="8"/>
</dbReference>
<feature type="repeat" description="PPR" evidence="4">
    <location>
        <begin position="408"/>
        <end position="442"/>
    </location>
</feature>
<evidence type="ECO:0000256" key="5">
    <source>
        <dbReference type="SAM" id="MobiDB-lite"/>
    </source>
</evidence>
<feature type="domain" description="PROP1-like PPR" evidence="6">
    <location>
        <begin position="302"/>
        <end position="423"/>
    </location>
</feature>
<dbReference type="OrthoDB" id="185373at2759"/>
<evidence type="ECO:0000256" key="2">
    <source>
        <dbReference type="ARBA" id="ARBA00022737"/>
    </source>
</evidence>
<feature type="repeat" description="PPR" evidence="4">
    <location>
        <begin position="890"/>
        <end position="924"/>
    </location>
</feature>
<dbReference type="InterPro" id="IPR050667">
    <property type="entry name" value="PPR-containing_protein"/>
</dbReference>
<dbReference type="PROSITE" id="PS51375">
    <property type="entry name" value="PPR"/>
    <property type="match status" value="13"/>
</dbReference>
<evidence type="ECO:0000256" key="1">
    <source>
        <dbReference type="ARBA" id="ARBA00007626"/>
    </source>
</evidence>
<dbReference type="EMBL" id="KZ502211">
    <property type="protein sequence ID" value="PKU82041.1"/>
    <property type="molecule type" value="Genomic_DNA"/>
</dbReference>
<proteinExistence type="inferred from homology"/>
<dbReference type="AlphaFoldDB" id="A0A2I0X2B2"/>
<evidence type="ECO:0000313" key="7">
    <source>
        <dbReference type="EMBL" id="PKU82041.1"/>
    </source>
</evidence>
<name>A0A2I0X2B2_9ASPA</name>
<protein>
    <submittedName>
        <fullName evidence="7">Pentatricopeptide repeat-containing protein</fullName>
    </submittedName>
</protein>
<dbReference type="Pfam" id="PF01535">
    <property type="entry name" value="PPR"/>
    <property type="match status" value="4"/>
</dbReference>
<feature type="compositionally biased region" description="Pro residues" evidence="5">
    <location>
        <begin position="15"/>
        <end position="25"/>
    </location>
</feature>
<dbReference type="InterPro" id="IPR019734">
    <property type="entry name" value="TPR_rpt"/>
</dbReference>
<dbReference type="PANTHER" id="PTHR47939">
    <property type="entry name" value="MEMBRANE-ASSOCIATED SALT-INDUCIBLE PROTEIN-LIKE"/>
    <property type="match status" value="1"/>
</dbReference>
<feature type="repeat" description="TPR" evidence="3">
    <location>
        <begin position="821"/>
        <end position="854"/>
    </location>
</feature>
<feature type="repeat" description="PPR" evidence="4">
    <location>
        <begin position="960"/>
        <end position="994"/>
    </location>
</feature>
<feature type="repeat" description="PPR" evidence="4">
    <location>
        <begin position="855"/>
        <end position="889"/>
    </location>
</feature>
<feature type="repeat" description="PPR" evidence="4">
    <location>
        <begin position="338"/>
        <end position="372"/>
    </location>
</feature>
<reference evidence="7 8" key="2">
    <citation type="journal article" date="2017" name="Nature">
        <title>The Apostasia genome and the evolution of orchids.</title>
        <authorList>
            <person name="Zhang G.Q."/>
            <person name="Liu K.W."/>
            <person name="Li Z."/>
            <person name="Lohaus R."/>
            <person name="Hsiao Y.Y."/>
            <person name="Niu S.C."/>
            <person name="Wang J.Y."/>
            <person name="Lin Y.C."/>
            <person name="Xu Q."/>
            <person name="Chen L.J."/>
            <person name="Yoshida K."/>
            <person name="Fujiwara S."/>
            <person name="Wang Z.W."/>
            <person name="Zhang Y.Q."/>
            <person name="Mitsuda N."/>
            <person name="Wang M."/>
            <person name="Liu G.H."/>
            <person name="Pecoraro L."/>
            <person name="Huang H.X."/>
            <person name="Xiao X.J."/>
            <person name="Lin M."/>
            <person name="Wu X.Y."/>
            <person name="Wu W.L."/>
            <person name="Chen Y.Y."/>
            <person name="Chang S.B."/>
            <person name="Sakamoto S."/>
            <person name="Ohme-Takagi M."/>
            <person name="Yagi M."/>
            <person name="Zeng S.J."/>
            <person name="Shen C.Y."/>
            <person name="Yeh C.M."/>
            <person name="Luo Y.B."/>
            <person name="Tsai W.C."/>
            <person name="Van de Peer Y."/>
            <person name="Liu Z.J."/>
        </authorList>
    </citation>
    <scope>NUCLEOTIDE SEQUENCE [LARGE SCALE GENOMIC DNA]</scope>
    <source>
        <tissue evidence="7">The whole plant</tissue>
    </source>
</reference>
<feature type="repeat" description="PPR" evidence="4">
    <location>
        <begin position="443"/>
        <end position="477"/>
    </location>
</feature>
<dbReference type="InterPro" id="IPR002885">
    <property type="entry name" value="PPR_rpt"/>
</dbReference>
<accession>A0A2I0X2B2</accession>
<keyword evidence="3" id="KW-0802">TPR repeat</keyword>
<evidence type="ECO:0000256" key="4">
    <source>
        <dbReference type="PROSITE-ProRule" id="PRU00708"/>
    </source>
</evidence>
<feature type="repeat" description="PPR" evidence="4">
    <location>
        <begin position="715"/>
        <end position="749"/>
    </location>
</feature>
<keyword evidence="8" id="KW-1185">Reference proteome</keyword>
<evidence type="ECO:0000256" key="3">
    <source>
        <dbReference type="PROSITE-ProRule" id="PRU00339"/>
    </source>
</evidence>
<sequence length="1075" mass="121878">MNGNMESIQTSFFPPLLPSPIPPPKYQCSSKPRKLSVIHAAAQPPRSWTLSDGNAGGSQRRTRKAPPNFHPRKPLSDDDARRIIHEKAQYLRRLRRNQGSLAEMPRWIRRTPEQMARMVEDGRLEGQAHGRHVLAAIQAVRSLAGRPEGSYDMREVMRSFVAKLTFREMCVVLREQRGWRQARDFFAWMKLQLCYKPSVIVYTILLRTYGQVGKIRLAEKIFLEMLEAGCEPDEVACGTMLCAYARWGRQKPMMTFYSAVRRRDILPSIAVFNFMMSSFHKQKIHISVIYLWKQILEAGLEPNGFTYTLTICSFVKKNLLDDALGAFRKMKKAGFIPEESTYSLLIIVTAKHDRDDEALRLYEEMKPQGIIPSVYTLASVLALHYKNDDYSKALSMFSEMERNKIVPDEVIYGILVRIYGKLGLYEDAQRTFEDIKRLGLLTHEKTYVAMAQVHLNAGNFDKALEVLNLMRLRNVELSKFAYSAFLRCYIAKEDVGAAELTFQTLCRSASPDAICYNEMLTLYLKLGILEKAKALICQIRRYEVPFDRDLYRNVLEIYCRERMVTDAEQLVDQMQSLGMGMDNQSKMLLITLYGEVGAFQLAEDLLKTFEQPDAAARGVMLRSYLKNGDICKAAEMLKSLLGTANGLSIASRLMIKLVREGCVVETKWIYERSVDLGFKLDDEAIASVINLCGQHQKLKEALEIYALACHSTMIDKSIYTSMIDAYCKCHKFHEADLLYKEMIEKGHAPDAVAISILVNAFSKHGMFQKAEWLIFGSFDTAAELDTVAYNTFIKAMLDSGKLQLAIDIYDRMIAAGVPPSLQTYNTMISVFGQGGKLSRAIEMFNDALALSPSIDEKIYTNMMSYYGKWGRIQDASLLFSKMKEGGIKPGKISYNTMINAYATTGLHSEAESIFKDMRRDGHSPDSISYLALLRAYTQSRRYGDAEKVISRMQEAEVSPSCAHFNHLIFAFAREGSIGDAERVYNLMKQTGLDPDLACCRTMMRTYIDYGLVNEGLFFFESTNGMIKPDGFILSAAVHLYEHVGKPAEAGKVLDIINLEGLLFLRSLEVGSKLKR</sequence>
<dbReference type="SUPFAM" id="SSF48452">
    <property type="entry name" value="TPR-like"/>
    <property type="match status" value="1"/>
</dbReference>
<comment type="similarity">
    <text evidence="1">Belongs to the PPR family. P subfamily.</text>
</comment>
<dbReference type="InterPro" id="IPR011990">
    <property type="entry name" value="TPR-like_helical_dom_sf"/>
</dbReference>
<organism evidence="7 8">
    <name type="scientific">Dendrobium catenatum</name>
    <dbReference type="NCBI Taxonomy" id="906689"/>
    <lineage>
        <taxon>Eukaryota</taxon>
        <taxon>Viridiplantae</taxon>
        <taxon>Streptophyta</taxon>
        <taxon>Embryophyta</taxon>
        <taxon>Tracheophyta</taxon>
        <taxon>Spermatophyta</taxon>
        <taxon>Magnoliopsida</taxon>
        <taxon>Liliopsida</taxon>
        <taxon>Asparagales</taxon>
        <taxon>Orchidaceae</taxon>
        <taxon>Epidendroideae</taxon>
        <taxon>Malaxideae</taxon>
        <taxon>Dendrobiinae</taxon>
        <taxon>Dendrobium</taxon>
    </lineage>
</organism>
<evidence type="ECO:0000259" key="6">
    <source>
        <dbReference type="Pfam" id="PF17177"/>
    </source>
</evidence>
<gene>
    <name evidence="7" type="primary">EMB976</name>
    <name evidence="7" type="ORF">MA16_Dca004058</name>
</gene>
<reference evidence="7 8" key="1">
    <citation type="journal article" date="2016" name="Sci. Rep.">
        <title>The Dendrobium catenatum Lindl. genome sequence provides insights into polysaccharide synthase, floral development and adaptive evolution.</title>
        <authorList>
            <person name="Zhang G.Q."/>
            <person name="Xu Q."/>
            <person name="Bian C."/>
            <person name="Tsai W.C."/>
            <person name="Yeh C.M."/>
            <person name="Liu K.W."/>
            <person name="Yoshida K."/>
            <person name="Zhang L.S."/>
            <person name="Chang S.B."/>
            <person name="Chen F."/>
            <person name="Shi Y."/>
            <person name="Su Y.Y."/>
            <person name="Zhang Y.Q."/>
            <person name="Chen L.J."/>
            <person name="Yin Y."/>
            <person name="Lin M."/>
            <person name="Huang H."/>
            <person name="Deng H."/>
            <person name="Wang Z.W."/>
            <person name="Zhu S.L."/>
            <person name="Zhao X."/>
            <person name="Deng C."/>
            <person name="Niu S.C."/>
            <person name="Huang J."/>
            <person name="Wang M."/>
            <person name="Liu G.H."/>
            <person name="Yang H.J."/>
            <person name="Xiao X.J."/>
            <person name="Hsiao Y.Y."/>
            <person name="Wu W.L."/>
            <person name="Chen Y.Y."/>
            <person name="Mitsuda N."/>
            <person name="Ohme-Takagi M."/>
            <person name="Luo Y.B."/>
            <person name="Van de Peer Y."/>
            <person name="Liu Z.J."/>
        </authorList>
    </citation>
    <scope>NUCLEOTIDE SEQUENCE [LARGE SCALE GENOMIC DNA]</scope>
    <source>
        <tissue evidence="7">The whole plant</tissue>
    </source>
</reference>
<feature type="repeat" description="PPR" evidence="4">
    <location>
        <begin position="198"/>
        <end position="232"/>
    </location>
</feature>
<keyword evidence="2" id="KW-0677">Repeat</keyword>
<feature type="repeat" description="PPR" evidence="4">
    <location>
        <begin position="303"/>
        <end position="337"/>
    </location>
</feature>
<dbReference type="InterPro" id="IPR033443">
    <property type="entry name" value="PROP1-like_PPR_dom"/>
</dbReference>
<dbReference type="Pfam" id="PF13041">
    <property type="entry name" value="PPR_2"/>
    <property type="match status" value="4"/>
</dbReference>
<evidence type="ECO:0000313" key="8">
    <source>
        <dbReference type="Proteomes" id="UP000233837"/>
    </source>
</evidence>
<dbReference type="PROSITE" id="PS50005">
    <property type="entry name" value="TPR"/>
    <property type="match status" value="1"/>
</dbReference>
<feature type="repeat" description="PPR" evidence="4">
    <location>
        <begin position="785"/>
        <end position="819"/>
    </location>
</feature>
<feature type="repeat" description="PPR" evidence="4">
    <location>
        <begin position="925"/>
        <end position="959"/>
    </location>
</feature>
<dbReference type="Pfam" id="PF17177">
    <property type="entry name" value="PPR_long"/>
    <property type="match status" value="1"/>
</dbReference>
<dbReference type="NCBIfam" id="TIGR00756">
    <property type="entry name" value="PPR"/>
    <property type="match status" value="12"/>
</dbReference>
<dbReference type="SUPFAM" id="SSF81901">
    <property type="entry name" value="HCP-like"/>
    <property type="match status" value="1"/>
</dbReference>